<feature type="region of interest" description="Disordered" evidence="1">
    <location>
        <begin position="1"/>
        <end position="38"/>
    </location>
</feature>
<evidence type="ECO:0000256" key="1">
    <source>
        <dbReference type="SAM" id="MobiDB-lite"/>
    </source>
</evidence>
<dbReference type="EMBL" id="JAFCMP010000190">
    <property type="protein sequence ID" value="KAG5183756.1"/>
    <property type="molecule type" value="Genomic_DNA"/>
</dbReference>
<keyword evidence="2" id="KW-0378">Hydrolase</keyword>
<name>A0A835YY57_9STRA</name>
<dbReference type="AlphaFoldDB" id="A0A835YY57"/>
<accession>A0A835YY57</accession>
<dbReference type="InterPro" id="IPR029058">
    <property type="entry name" value="AB_hydrolase_fold"/>
</dbReference>
<dbReference type="SUPFAM" id="SSF53474">
    <property type="entry name" value="alpha/beta-Hydrolases"/>
    <property type="match status" value="1"/>
</dbReference>
<protein>
    <submittedName>
        <fullName evidence="2">Alpha/Beta hydrolase protein</fullName>
    </submittedName>
</protein>
<reference evidence="2" key="1">
    <citation type="submission" date="2021-02" db="EMBL/GenBank/DDBJ databases">
        <title>First Annotated Genome of the Yellow-green Alga Tribonema minus.</title>
        <authorList>
            <person name="Mahan K.M."/>
        </authorList>
    </citation>
    <scope>NUCLEOTIDE SEQUENCE</scope>
    <source>
        <strain evidence="2">UTEX B ZZ1240</strain>
    </source>
</reference>
<evidence type="ECO:0000313" key="2">
    <source>
        <dbReference type="EMBL" id="KAG5183756.1"/>
    </source>
</evidence>
<dbReference type="GO" id="GO:0016787">
    <property type="term" value="F:hydrolase activity"/>
    <property type="evidence" value="ECO:0007669"/>
    <property type="project" value="UniProtKB-KW"/>
</dbReference>
<feature type="compositionally biased region" description="Low complexity" evidence="1">
    <location>
        <begin position="14"/>
        <end position="37"/>
    </location>
</feature>
<dbReference type="OrthoDB" id="44277at2759"/>
<dbReference type="GO" id="GO:0016020">
    <property type="term" value="C:membrane"/>
    <property type="evidence" value="ECO:0007669"/>
    <property type="project" value="TreeGrafter"/>
</dbReference>
<dbReference type="PANTHER" id="PTHR22753:SF14">
    <property type="entry name" value="MONOACYLGLYCEROL_DIACYLGLYCEROL O-ACYLTRANSFERASE"/>
    <property type="match status" value="1"/>
</dbReference>
<dbReference type="Gene3D" id="3.40.50.1820">
    <property type="entry name" value="alpha/beta hydrolase"/>
    <property type="match status" value="1"/>
</dbReference>
<comment type="caution">
    <text evidence="2">The sequence shown here is derived from an EMBL/GenBank/DDBJ whole genome shotgun (WGS) entry which is preliminary data.</text>
</comment>
<dbReference type="PANTHER" id="PTHR22753">
    <property type="entry name" value="TRANSMEMBRANE PROTEIN 68"/>
    <property type="match status" value="1"/>
</dbReference>
<sequence>MSSPPTQATQEFVPAATPAATTPATTAAEPSAAEPAPVNEIIVGGVRFSREGKVKQPASDDGSRDLLLYLPGIDGLLLEVEKQMDPVSESFDGWCLTLMGRDRLSVPDLVAAVISFMEQAGVTKRRKCVIAGTSFGGVLAIAVALERPELIRGLALINPATCFSVWPVLDNALALMPSDSPQHRSARSVWPVLGNALALVPNDAAFRALATAALVATLPDSAKRDATVERVLSRPAGERPAAVADFVGEYATMLIVAYKEISAATLRYRLNAWLRAGSDMVNSRLEELKMPVLVLAGEEDRFLPSVEEAARLKRALINAPVDTVALPRIGHAALLERALVNTCVDTVALLEEAPRLKRALVNAPVDTVAQPRISHAALLEPSEVDLASLIRSSVIYTAPTQEPAAEKPYDPVLDFKLDRNNPLFKSQVESARRLEQIFSPVFLSIDSNGDLRRNLAGVPDTCDGPLLFVGNHQLLALDLPILVARILEEKGVLARGLETGVLARGLAHPTLFSSAYGADLRASSAARYARAEAEATAALSNSSSSAQGSGGGLRASALRAFDVLGELALEALDVRSARRGARREAERAAAGGAEGAGASEGGPRGLGEQYAAVGAVAVNPRKVFFDVYMLIFYKLMKAKEAVLLFPGGAREALHGRGEDYQLFWPEKSEFVRLAARFNATIIPVSAVGCADALSILADSRDLYGLPFGLGRRARAATETFPSARDPRLFEGAPIPVPAPRLPERFYFLFGQPIALSPSDAATEEDEAALYARVKGAVAGGIEYLRAARRRDPSADALARLASEAATRAQAPSFALNAAPWRHLATWPQRGAREE</sequence>
<proteinExistence type="predicted"/>
<organism evidence="2 3">
    <name type="scientific">Tribonema minus</name>
    <dbReference type="NCBI Taxonomy" id="303371"/>
    <lineage>
        <taxon>Eukaryota</taxon>
        <taxon>Sar</taxon>
        <taxon>Stramenopiles</taxon>
        <taxon>Ochrophyta</taxon>
        <taxon>PX clade</taxon>
        <taxon>Xanthophyceae</taxon>
        <taxon>Tribonematales</taxon>
        <taxon>Tribonemataceae</taxon>
        <taxon>Tribonema</taxon>
    </lineage>
</organism>
<gene>
    <name evidence="2" type="ORF">JKP88DRAFT_348582</name>
</gene>
<feature type="compositionally biased region" description="Polar residues" evidence="1">
    <location>
        <begin position="1"/>
        <end position="10"/>
    </location>
</feature>
<keyword evidence="3" id="KW-1185">Reference proteome</keyword>
<evidence type="ECO:0000313" key="3">
    <source>
        <dbReference type="Proteomes" id="UP000664859"/>
    </source>
</evidence>
<dbReference type="Proteomes" id="UP000664859">
    <property type="component" value="Unassembled WGS sequence"/>
</dbReference>